<reference evidence="1 2" key="1">
    <citation type="journal article" date="2014" name="Nat. Genet.">
        <title>Whole-genome sequence of a flatfish provides insights into ZW sex chromosome evolution and adaptation to a benthic lifestyle.</title>
        <authorList>
            <person name="Chen S."/>
            <person name="Zhang G."/>
            <person name="Shao C."/>
            <person name="Huang Q."/>
            <person name="Liu G."/>
            <person name="Zhang P."/>
            <person name="Song W."/>
            <person name="An N."/>
            <person name="Chalopin D."/>
            <person name="Volff J.N."/>
            <person name="Hong Y."/>
            <person name="Li Q."/>
            <person name="Sha Z."/>
            <person name="Zhou H."/>
            <person name="Xie M."/>
            <person name="Yu Q."/>
            <person name="Liu Y."/>
            <person name="Xiang H."/>
            <person name="Wang N."/>
            <person name="Wu K."/>
            <person name="Yang C."/>
            <person name="Zhou Q."/>
            <person name="Liao X."/>
            <person name="Yang L."/>
            <person name="Hu Q."/>
            <person name="Zhang J."/>
            <person name="Meng L."/>
            <person name="Jin L."/>
            <person name="Tian Y."/>
            <person name="Lian J."/>
            <person name="Yang J."/>
            <person name="Miao G."/>
            <person name="Liu S."/>
            <person name="Liang Z."/>
            <person name="Yan F."/>
            <person name="Li Y."/>
            <person name="Sun B."/>
            <person name="Zhang H."/>
            <person name="Zhang J."/>
            <person name="Zhu Y."/>
            <person name="Du M."/>
            <person name="Zhao Y."/>
            <person name="Schartl M."/>
            <person name="Tang Q."/>
            <person name="Wang J."/>
        </authorList>
    </citation>
    <scope>NUCLEOTIDE SEQUENCE</scope>
</reference>
<reference evidence="1" key="3">
    <citation type="submission" date="2025-09" db="UniProtKB">
        <authorList>
            <consortium name="Ensembl"/>
        </authorList>
    </citation>
    <scope>IDENTIFICATION</scope>
</reference>
<organism evidence="1 2">
    <name type="scientific">Cynoglossus semilaevis</name>
    <name type="common">Tongue sole</name>
    <dbReference type="NCBI Taxonomy" id="244447"/>
    <lineage>
        <taxon>Eukaryota</taxon>
        <taxon>Metazoa</taxon>
        <taxon>Chordata</taxon>
        <taxon>Craniata</taxon>
        <taxon>Vertebrata</taxon>
        <taxon>Euteleostomi</taxon>
        <taxon>Actinopterygii</taxon>
        <taxon>Neopterygii</taxon>
        <taxon>Teleostei</taxon>
        <taxon>Neoteleostei</taxon>
        <taxon>Acanthomorphata</taxon>
        <taxon>Carangaria</taxon>
        <taxon>Pleuronectiformes</taxon>
        <taxon>Pleuronectoidei</taxon>
        <taxon>Cynoglossidae</taxon>
        <taxon>Cynoglossinae</taxon>
        <taxon>Cynoglossus</taxon>
    </lineage>
</organism>
<dbReference type="OMA" id="GIMDNDP"/>
<dbReference type="GO" id="GO:0003676">
    <property type="term" value="F:nucleic acid binding"/>
    <property type="evidence" value="ECO:0007669"/>
    <property type="project" value="InterPro"/>
</dbReference>
<dbReference type="InterPro" id="IPR036397">
    <property type="entry name" value="RNaseH_sf"/>
</dbReference>
<dbReference type="Ensembl" id="ENSCSET00000014418.1">
    <property type="protein sequence ID" value="ENSCSEP00000014251.1"/>
    <property type="gene ID" value="ENSCSEG00000009169.1"/>
</dbReference>
<dbReference type="Gene3D" id="3.30.420.10">
    <property type="entry name" value="Ribonuclease H-like superfamily/Ribonuclease H"/>
    <property type="match status" value="1"/>
</dbReference>
<keyword evidence="2" id="KW-1185">Reference proteome</keyword>
<name>A0A3P8VLY5_CYNSE</name>
<dbReference type="Proteomes" id="UP000265120">
    <property type="component" value="Chromosome 3"/>
</dbReference>
<evidence type="ECO:0000313" key="2">
    <source>
        <dbReference type="Proteomes" id="UP000265120"/>
    </source>
</evidence>
<dbReference type="InParanoid" id="A0A3P8VLY5"/>
<dbReference type="AlphaFoldDB" id="A0A3P8VLY5"/>
<sequence length="75" mass="8695">MLWGCFSVNGPGNLVKVEGLMRKEQCIKILEKNLLMELKKRVTAQKPSNLKDLVTFAKERWSRVPSDTCKKLVRY</sequence>
<protein>
    <submittedName>
        <fullName evidence="1">Uncharacterized protein</fullName>
    </submittedName>
</protein>
<reference evidence="1" key="2">
    <citation type="submission" date="2025-08" db="UniProtKB">
        <authorList>
            <consortium name="Ensembl"/>
        </authorList>
    </citation>
    <scope>IDENTIFICATION</scope>
</reference>
<accession>A0A3P8VLY5</accession>
<proteinExistence type="predicted"/>
<evidence type="ECO:0000313" key="1">
    <source>
        <dbReference type="Ensembl" id="ENSCSEP00000014251.1"/>
    </source>
</evidence>